<dbReference type="RefSeq" id="WP_101332141.1">
    <property type="nucleotide sequence ID" value="NZ_PJNH01000003.1"/>
</dbReference>
<name>A0A2I0QSK0_9BACI</name>
<evidence type="ECO:0000313" key="2">
    <source>
        <dbReference type="Proteomes" id="UP000243524"/>
    </source>
</evidence>
<dbReference type="Proteomes" id="UP000243524">
    <property type="component" value="Unassembled WGS sequence"/>
</dbReference>
<accession>A0A2I0QSK0</accession>
<dbReference type="OrthoDB" id="2962524at2"/>
<keyword evidence="2" id="KW-1185">Reference proteome</keyword>
<dbReference type="EMBL" id="PJNH01000003">
    <property type="protein sequence ID" value="PKR77313.1"/>
    <property type="molecule type" value="Genomic_DNA"/>
</dbReference>
<organism evidence="1 2">
    <name type="scientific">Halalkalibacillus sediminis</name>
    <dbReference type="NCBI Taxonomy" id="2018042"/>
    <lineage>
        <taxon>Bacteria</taxon>
        <taxon>Bacillati</taxon>
        <taxon>Bacillota</taxon>
        <taxon>Bacilli</taxon>
        <taxon>Bacillales</taxon>
        <taxon>Bacillaceae</taxon>
        <taxon>Halalkalibacillus</taxon>
    </lineage>
</organism>
<sequence>MAKVQLALAARGKDEGAFKAWGSRAVGKNNTKQWGSGKELLQHLVDATNGGENCIEKLYVFSHAWPYDPDGNRGGVKLGGVNISGFYSYPLTYDHRDARYIKDLRRLIKNGDIRFCDRCKVIFTGCRVASSKFPEEFIRLSRCKLIASNGSSHPDPGNPPGDETGVWFSTAGGWEEQQAEKNDGHYVGWIEYEMDSSGDIYEKELGKNISLW</sequence>
<dbReference type="AlphaFoldDB" id="A0A2I0QSK0"/>
<gene>
    <name evidence="1" type="ORF">CEY16_11300</name>
</gene>
<comment type="caution">
    <text evidence="1">The sequence shown here is derived from an EMBL/GenBank/DDBJ whole genome shotgun (WGS) entry which is preliminary data.</text>
</comment>
<proteinExistence type="predicted"/>
<reference evidence="1 2" key="1">
    <citation type="submission" date="2017-06" db="EMBL/GenBank/DDBJ databases">
        <title>the draft geome sequence of Illustriluteabacillus marina B3227.</title>
        <authorList>
            <person name="He R.-H."/>
            <person name="Du Z.-J."/>
        </authorList>
    </citation>
    <scope>NUCLEOTIDE SEQUENCE [LARGE SCALE GENOMIC DNA]</scope>
    <source>
        <strain evidence="1 2">B3227</strain>
    </source>
</reference>
<evidence type="ECO:0000313" key="1">
    <source>
        <dbReference type="EMBL" id="PKR77313.1"/>
    </source>
</evidence>
<protein>
    <submittedName>
        <fullName evidence="1">Uncharacterized protein</fullName>
    </submittedName>
</protein>